<evidence type="ECO:0000256" key="1">
    <source>
        <dbReference type="SAM" id="Phobius"/>
    </source>
</evidence>
<keyword evidence="1" id="KW-0812">Transmembrane</keyword>
<reference evidence="2 3" key="1">
    <citation type="journal article" date="2015" name="Genome Announc.">
        <title>Expanding the biotechnology potential of lactobacilli through comparative genomics of 213 strains and associated genera.</title>
        <authorList>
            <person name="Sun Z."/>
            <person name="Harris H.M."/>
            <person name="McCann A."/>
            <person name="Guo C."/>
            <person name="Argimon S."/>
            <person name="Zhang W."/>
            <person name="Yang X."/>
            <person name="Jeffery I.B."/>
            <person name="Cooney J.C."/>
            <person name="Kagawa T.F."/>
            <person name="Liu W."/>
            <person name="Song Y."/>
            <person name="Salvetti E."/>
            <person name="Wrobel A."/>
            <person name="Rasinkangas P."/>
            <person name="Parkhill J."/>
            <person name="Rea M.C."/>
            <person name="O'Sullivan O."/>
            <person name="Ritari J."/>
            <person name="Douillard F.P."/>
            <person name="Paul Ross R."/>
            <person name="Yang R."/>
            <person name="Briner A.E."/>
            <person name="Felis G.E."/>
            <person name="de Vos W.M."/>
            <person name="Barrangou R."/>
            <person name="Klaenhammer T.R."/>
            <person name="Caufield P.W."/>
            <person name="Cui Y."/>
            <person name="Zhang H."/>
            <person name="O'Toole P.W."/>
        </authorList>
    </citation>
    <scope>NUCLEOTIDE SEQUENCE [LARGE SCALE GENOMIC DNA]</scope>
    <source>
        <strain evidence="2 3">DSM 13343</strain>
    </source>
</reference>
<accession>A0A0R1R6B1</accession>
<organism evidence="2 3">
    <name type="scientific">Lacticaseibacillus manihotivorans DSM 13343 = JCM 12514</name>
    <dbReference type="NCBI Taxonomy" id="1423769"/>
    <lineage>
        <taxon>Bacteria</taxon>
        <taxon>Bacillati</taxon>
        <taxon>Bacillota</taxon>
        <taxon>Bacilli</taxon>
        <taxon>Lactobacillales</taxon>
        <taxon>Lactobacillaceae</taxon>
        <taxon>Lacticaseibacillus</taxon>
    </lineage>
</organism>
<dbReference type="AlphaFoldDB" id="A0A0R1R6B1"/>
<dbReference type="EMBL" id="AZEU01000027">
    <property type="protein sequence ID" value="KRL52896.1"/>
    <property type="molecule type" value="Genomic_DNA"/>
</dbReference>
<dbReference type="Proteomes" id="UP000051790">
    <property type="component" value="Unassembled WGS sequence"/>
</dbReference>
<proteinExistence type="predicted"/>
<feature type="transmembrane region" description="Helical" evidence="1">
    <location>
        <begin position="46"/>
        <end position="64"/>
    </location>
</feature>
<gene>
    <name evidence="2" type="ORF">FD01_GL002001</name>
</gene>
<evidence type="ECO:0000313" key="2">
    <source>
        <dbReference type="EMBL" id="KRL52896.1"/>
    </source>
</evidence>
<dbReference type="PATRIC" id="fig|1423769.4.peg.2152"/>
<comment type="caution">
    <text evidence="2">The sequence shown here is derived from an EMBL/GenBank/DDBJ whole genome shotgun (WGS) entry which is preliminary data.</text>
</comment>
<keyword evidence="3" id="KW-1185">Reference proteome</keyword>
<protein>
    <submittedName>
        <fullName evidence="2">Uncharacterized protein</fullName>
    </submittedName>
</protein>
<keyword evidence="1" id="KW-0472">Membrane</keyword>
<keyword evidence="1" id="KW-1133">Transmembrane helix</keyword>
<dbReference type="RefSeq" id="WP_056962416.1">
    <property type="nucleotide sequence ID" value="NZ_AZEU01000027.1"/>
</dbReference>
<name>A0A0R1R6B1_9LACO</name>
<evidence type="ECO:0000313" key="3">
    <source>
        <dbReference type="Proteomes" id="UP000051790"/>
    </source>
</evidence>
<sequence>MAQGVAGNHKLNADMFNALIDPNKASELSASVLPSLRHILYTGIHGLYWCTVITVILALIANYFDHDGQLTA</sequence>